<name>F9WLM1_TRYVY</name>
<evidence type="ECO:0000313" key="2">
    <source>
        <dbReference type="Proteomes" id="UP000009027"/>
    </source>
</evidence>
<dbReference type="EMBL" id="CAEX01001102">
    <property type="protein sequence ID" value="CCD18413.1"/>
    <property type="molecule type" value="Genomic_DNA"/>
</dbReference>
<dbReference type="PROSITE" id="PS51257">
    <property type="entry name" value="PROKAR_LIPOPROTEIN"/>
    <property type="match status" value="1"/>
</dbReference>
<gene>
    <name evidence="1" type="ORF">TvY486_0011010</name>
</gene>
<keyword evidence="2" id="KW-1185">Reference proteome</keyword>
<dbReference type="AlphaFoldDB" id="F9WLM1"/>
<dbReference type="VEuPathDB" id="TriTrypDB:TvY486_0011010"/>
<proteinExistence type="predicted"/>
<sequence>MRSNALSAVSALHSCVTSPSVSQACLAHAFSMRCFSASWRCMRSPNPSSGPFASLSVLPPTHVAVGDWLSAVVLMSQRPAQRTGTPFLRPVPLVVHASVTCVSVVHGDVASVCWPPPLTAPKSAVPGLVFARVSTAFSRRWCVLLQVCAHCSLNAVLPFSTAAAHNVVSFCASKKHPASSVTAVAPVPLVPDFTALSVLSALSQKMFAPGLSAEAMRQATFPAVVPAASPLCFANV</sequence>
<evidence type="ECO:0000313" key="1">
    <source>
        <dbReference type="EMBL" id="CCD18413.1"/>
    </source>
</evidence>
<reference evidence="1 2" key="1">
    <citation type="journal article" date="2012" name="Proc. Natl. Acad. Sci. U.S.A.">
        <title>Antigenic diversity is generated by distinct evolutionary mechanisms in African trypanosome species.</title>
        <authorList>
            <person name="Jackson A.P."/>
            <person name="Berry A."/>
            <person name="Aslett M."/>
            <person name="Allison H.C."/>
            <person name="Burton P."/>
            <person name="Vavrova-Anderson J."/>
            <person name="Brown R."/>
            <person name="Browne H."/>
            <person name="Corton N."/>
            <person name="Hauser H."/>
            <person name="Gamble J."/>
            <person name="Gilderthorp R."/>
            <person name="Marcello L."/>
            <person name="McQuillan J."/>
            <person name="Otto T.D."/>
            <person name="Quail M.A."/>
            <person name="Sanders M.J."/>
            <person name="van Tonder A."/>
            <person name="Ginger M.L."/>
            <person name="Field M.C."/>
            <person name="Barry J.D."/>
            <person name="Hertz-Fowler C."/>
            <person name="Berriman M."/>
        </authorList>
    </citation>
    <scope>NUCLEOTIDE SEQUENCE</scope>
    <source>
        <strain evidence="1 2">Y486</strain>
    </source>
</reference>
<dbReference type="Proteomes" id="UP000009027">
    <property type="component" value="Unassembled WGS sequence"/>
</dbReference>
<organism evidence="1 2">
    <name type="scientific">Trypanosoma vivax (strain Y486)</name>
    <dbReference type="NCBI Taxonomy" id="1055687"/>
    <lineage>
        <taxon>Eukaryota</taxon>
        <taxon>Discoba</taxon>
        <taxon>Euglenozoa</taxon>
        <taxon>Kinetoplastea</taxon>
        <taxon>Metakinetoplastina</taxon>
        <taxon>Trypanosomatida</taxon>
        <taxon>Trypanosomatidae</taxon>
        <taxon>Trypanosoma</taxon>
        <taxon>Duttonella</taxon>
    </lineage>
</organism>
<accession>F9WLM1</accession>
<protein>
    <submittedName>
        <fullName evidence="1">Uncharacterized protein</fullName>
    </submittedName>
</protein>